<organism evidence="1 2">
    <name type="scientific">Paenibacillus amylolyticus</name>
    <dbReference type="NCBI Taxonomy" id="1451"/>
    <lineage>
        <taxon>Bacteria</taxon>
        <taxon>Bacillati</taxon>
        <taxon>Bacillota</taxon>
        <taxon>Bacilli</taxon>
        <taxon>Bacillales</taxon>
        <taxon>Paenibacillaceae</taxon>
        <taxon>Paenibacillus</taxon>
    </lineage>
</organism>
<accession>A0AAP5H2S8</accession>
<dbReference type="Proteomes" id="UP001254832">
    <property type="component" value="Unassembled WGS sequence"/>
</dbReference>
<gene>
    <name evidence="1" type="ORF">J2W91_002150</name>
</gene>
<protein>
    <submittedName>
        <fullName evidence="1">Uncharacterized protein</fullName>
    </submittedName>
</protein>
<reference evidence="1" key="1">
    <citation type="submission" date="2023-07" db="EMBL/GenBank/DDBJ databases">
        <title>Sorghum-associated microbial communities from plants grown in Nebraska, USA.</title>
        <authorList>
            <person name="Schachtman D."/>
        </authorList>
    </citation>
    <scope>NUCLEOTIDE SEQUENCE</scope>
    <source>
        <strain evidence="1">BE80</strain>
    </source>
</reference>
<comment type="caution">
    <text evidence="1">The sequence shown here is derived from an EMBL/GenBank/DDBJ whole genome shotgun (WGS) entry which is preliminary data.</text>
</comment>
<proteinExistence type="predicted"/>
<evidence type="ECO:0000313" key="1">
    <source>
        <dbReference type="EMBL" id="MDR6723688.1"/>
    </source>
</evidence>
<dbReference type="AlphaFoldDB" id="A0AAP5H2S8"/>
<name>A0AAP5H2S8_PAEAM</name>
<evidence type="ECO:0000313" key="2">
    <source>
        <dbReference type="Proteomes" id="UP001254832"/>
    </source>
</evidence>
<dbReference type="EMBL" id="JAVDTR010000005">
    <property type="protein sequence ID" value="MDR6723688.1"/>
    <property type="molecule type" value="Genomic_DNA"/>
</dbReference>
<sequence>MHFRSFETRPMLPAFFGFERLNFRLMERVLVLLRKEKLKCNRMVTIIITVKRNTYSYIY</sequence>